<reference evidence="1" key="1">
    <citation type="submission" date="2021-05" db="EMBL/GenBank/DDBJ databases">
        <authorList>
            <person name="Scholz U."/>
            <person name="Mascher M."/>
            <person name="Fiebig A."/>
        </authorList>
    </citation>
    <scope>NUCLEOTIDE SEQUENCE [LARGE SCALE GENOMIC DNA]</scope>
</reference>
<dbReference type="EnsemblPlants" id="AVESA.00010b.r2.5CG0904560.1">
    <property type="protein sequence ID" value="AVESA.00010b.r2.5CG0904560.1.CDS.1"/>
    <property type="gene ID" value="AVESA.00010b.r2.5CG0904560"/>
</dbReference>
<evidence type="ECO:0000313" key="2">
    <source>
        <dbReference type="Proteomes" id="UP001732700"/>
    </source>
</evidence>
<protein>
    <submittedName>
        <fullName evidence="1">Uncharacterized protein</fullName>
    </submittedName>
</protein>
<dbReference type="Proteomes" id="UP001732700">
    <property type="component" value="Chromosome 5C"/>
</dbReference>
<name>A0ACD5Y529_AVESA</name>
<sequence length="823" mass="92907">MPAPDGYDLRHGGVEGPSLLHIAIPPHAPTPPPLCPSSPPQPVPPLSFRHLSPCARWSAWVAAALSDPGFAPVLRSAAISDAVAASTAAVILDRHALSALLSLWHPDSHTFSLPAGPATFSLEDALVLAGLPPSGAPLDRLLTPTEEDIRTRLVVEKEKIKELHPCARKARRVSAELWLEWFDSRIRPGEDDELRRLGFLAYWLAFFVTPRLSSKGCELPDCVFALAARLSLGERIAVGPAVVANLYAEMDRIITSRVEEGVSGRVDVWAPLWLLQVWMWERYNCLRPPELRAPEFPVSNVRVLYWTRRRRKTTEEESLRVLQEEDCFEWRPYLHNLLNWTEPEWFSKETVLVSSIGKHTPEWLEDYIAIIRQAVLTGLYGDGMGTSAMYNPHIAARQLGYDQDVPFPIVHGFKSKGIKVWVPGTCRRGIASKEYVAWLNGQFVRRQEADQFVRSQKENCASSFQLNSRDMDCSATVVKRKNGKKRRDTLSENGDMNKKSKVSCKECHLQVYDDGPSVVSCAEKKSLQFDGKKYCGLQKDPNSYINNQDETTELENDDECIVIKSRDKKCEVINLDDDEEQSICDPGDNDGQLVLELEEFVRCGLFSQWEESSDEDEGGGRKQQMLKNSNIDPYAEAAMREYPLFFVLIPQRPHYRGLANKDDSLRDLACSGMWLLLVGLAKEVLKTSCDTDPSDVAYLMKKARRLEQNGFNVNHFIARLKEPQTRLRKLQDSRARLEDARTKEQESKGVKSLSSHLSNLKHNILTMERDLDEKKQACGASVHNELNEGIDLVSLEKKVEAAEKDCQAMKDEVAAMRLKYTDH</sequence>
<accession>A0ACD5Y529</accession>
<proteinExistence type="predicted"/>
<organism evidence="1 2">
    <name type="scientific">Avena sativa</name>
    <name type="common">Oat</name>
    <dbReference type="NCBI Taxonomy" id="4498"/>
    <lineage>
        <taxon>Eukaryota</taxon>
        <taxon>Viridiplantae</taxon>
        <taxon>Streptophyta</taxon>
        <taxon>Embryophyta</taxon>
        <taxon>Tracheophyta</taxon>
        <taxon>Spermatophyta</taxon>
        <taxon>Magnoliopsida</taxon>
        <taxon>Liliopsida</taxon>
        <taxon>Poales</taxon>
        <taxon>Poaceae</taxon>
        <taxon>BOP clade</taxon>
        <taxon>Pooideae</taxon>
        <taxon>Poodae</taxon>
        <taxon>Poeae</taxon>
        <taxon>Poeae Chloroplast Group 1 (Aveneae type)</taxon>
        <taxon>Aveninae</taxon>
        <taxon>Avena</taxon>
    </lineage>
</organism>
<keyword evidence="2" id="KW-1185">Reference proteome</keyword>
<reference evidence="1" key="2">
    <citation type="submission" date="2025-09" db="UniProtKB">
        <authorList>
            <consortium name="EnsemblPlants"/>
        </authorList>
    </citation>
    <scope>IDENTIFICATION</scope>
</reference>
<evidence type="ECO:0000313" key="1">
    <source>
        <dbReference type="EnsemblPlants" id="AVESA.00010b.r2.5CG0904560.1.CDS.1"/>
    </source>
</evidence>